<gene>
    <name evidence="3" type="ORF">FIBSPDRAFT_203169</name>
</gene>
<accession>A0A165ZFQ5</accession>
<keyword evidence="4" id="KW-1185">Reference proteome</keyword>
<feature type="region of interest" description="Disordered" evidence="1">
    <location>
        <begin position="28"/>
        <end position="151"/>
    </location>
</feature>
<reference evidence="3 4" key="1">
    <citation type="journal article" date="2016" name="Mol. Biol. Evol.">
        <title>Comparative Genomics of Early-Diverging Mushroom-Forming Fungi Provides Insights into the Origins of Lignocellulose Decay Capabilities.</title>
        <authorList>
            <person name="Nagy L.G."/>
            <person name="Riley R."/>
            <person name="Tritt A."/>
            <person name="Adam C."/>
            <person name="Daum C."/>
            <person name="Floudas D."/>
            <person name="Sun H."/>
            <person name="Yadav J.S."/>
            <person name="Pangilinan J."/>
            <person name="Larsson K.H."/>
            <person name="Matsuura K."/>
            <person name="Barry K."/>
            <person name="Labutti K."/>
            <person name="Kuo R."/>
            <person name="Ohm R.A."/>
            <person name="Bhattacharya S.S."/>
            <person name="Shirouzu T."/>
            <person name="Yoshinaga Y."/>
            <person name="Martin F.M."/>
            <person name="Grigoriev I.V."/>
            <person name="Hibbett D.S."/>
        </authorList>
    </citation>
    <scope>NUCLEOTIDE SEQUENCE [LARGE SCALE GENOMIC DNA]</scope>
    <source>
        <strain evidence="3 4">CBS 109695</strain>
    </source>
</reference>
<evidence type="ECO:0000313" key="4">
    <source>
        <dbReference type="Proteomes" id="UP000076532"/>
    </source>
</evidence>
<dbReference type="STRING" id="436010.A0A165ZFQ5"/>
<dbReference type="Proteomes" id="UP000076532">
    <property type="component" value="Unassembled WGS sequence"/>
</dbReference>
<feature type="compositionally biased region" description="Gly residues" evidence="1">
    <location>
        <begin position="189"/>
        <end position="214"/>
    </location>
</feature>
<feature type="compositionally biased region" description="Basic and acidic residues" evidence="1">
    <location>
        <begin position="118"/>
        <end position="144"/>
    </location>
</feature>
<sequence>MSDLPLPYGWIQEMDQTHGHPYWVDTKANPPRSIWTHPYEDEQYLNENPAVREKVQNKRHSQPDLPGLAPPGDSKSGDPRRHSFSGSQSGIQAGASGAASSSTANDRDAAGKKGFFGKLKDKAIGTKEEREAYKKQQMELDRQRAIQRQRQMEAYQAQMAQMRQQRQQQGRPFGGGMYSSPAGNPYQMGGSGGFGGGGFGGGMNGRRRQGGGFGERCITR</sequence>
<dbReference type="SUPFAM" id="SSF51045">
    <property type="entry name" value="WW domain"/>
    <property type="match status" value="1"/>
</dbReference>
<protein>
    <recommendedName>
        <fullName evidence="2">WW domain-containing protein</fullName>
    </recommendedName>
</protein>
<dbReference type="Gene3D" id="2.20.70.10">
    <property type="match status" value="1"/>
</dbReference>
<proteinExistence type="predicted"/>
<feature type="compositionally biased region" description="Low complexity" evidence="1">
    <location>
        <begin position="84"/>
        <end position="102"/>
    </location>
</feature>
<evidence type="ECO:0000259" key="2">
    <source>
        <dbReference type="SMART" id="SM00456"/>
    </source>
</evidence>
<dbReference type="OrthoDB" id="2367685at2759"/>
<feature type="region of interest" description="Disordered" evidence="1">
    <location>
        <begin position="167"/>
        <end position="220"/>
    </location>
</feature>
<feature type="domain" description="WW" evidence="2">
    <location>
        <begin position="5"/>
        <end position="40"/>
    </location>
</feature>
<dbReference type="InterPro" id="IPR001202">
    <property type="entry name" value="WW_dom"/>
</dbReference>
<dbReference type="EMBL" id="KV417678">
    <property type="protein sequence ID" value="KZP10536.1"/>
    <property type="molecule type" value="Genomic_DNA"/>
</dbReference>
<evidence type="ECO:0000256" key="1">
    <source>
        <dbReference type="SAM" id="MobiDB-lite"/>
    </source>
</evidence>
<dbReference type="AlphaFoldDB" id="A0A165ZFQ5"/>
<dbReference type="InterPro" id="IPR036020">
    <property type="entry name" value="WW_dom_sf"/>
</dbReference>
<name>A0A165ZFQ5_9AGAM</name>
<dbReference type="SMART" id="SM00456">
    <property type="entry name" value="WW"/>
    <property type="match status" value="1"/>
</dbReference>
<organism evidence="3 4">
    <name type="scientific">Athelia psychrophila</name>
    <dbReference type="NCBI Taxonomy" id="1759441"/>
    <lineage>
        <taxon>Eukaryota</taxon>
        <taxon>Fungi</taxon>
        <taxon>Dikarya</taxon>
        <taxon>Basidiomycota</taxon>
        <taxon>Agaricomycotina</taxon>
        <taxon>Agaricomycetes</taxon>
        <taxon>Agaricomycetidae</taxon>
        <taxon>Atheliales</taxon>
        <taxon>Atheliaceae</taxon>
        <taxon>Athelia</taxon>
    </lineage>
</organism>
<evidence type="ECO:0000313" key="3">
    <source>
        <dbReference type="EMBL" id="KZP10536.1"/>
    </source>
</evidence>